<evidence type="ECO:0000313" key="5">
    <source>
        <dbReference type="Proteomes" id="UP000234849"/>
    </source>
</evidence>
<evidence type="ECO:0000259" key="1">
    <source>
        <dbReference type="Pfam" id="PF00534"/>
    </source>
</evidence>
<dbReference type="PANTHER" id="PTHR45947:SF3">
    <property type="entry name" value="SULFOQUINOVOSYL TRANSFERASE SQD2"/>
    <property type="match status" value="1"/>
</dbReference>
<sequence>MKIAMLTNNYKPFVGGVPISVERLAKELRKQGHKVTVFAPDYGFDPRYGQVEEDDVIRFQVTRQKMENGMVYPKLVSREIWKGFKEHEFDCIHVHQPMFVGTQALYLGQKYQIPVIYTYHTRYEDYLHYIPFFREEQAGMWRKKLIRFAKDTVIPGYMKWFTNKCDLIFAPTPGMQNRIRENGTEVSMAVLPTGLDDSFYIEDEEKTKTIRRQYLGEEKNGHLFCSVSRLEEEKNPIFLLNGIRCLKEKLPFSFRVLLLGEGSMRKELEVLAEQMGLSDTVVFLGNISNEDVKQYLYASELFLFASKSETQGIVLEEAMAAGNPIVAVRASGVEDVVRNGINGYMTEEDVEIWSDKAAELIQSPDYRQVCMEARKTAEGYRASRLAAHAETLYRQCMERKEEMRYEEHTKSGKEHSAVSVLRLFKTS</sequence>
<organism evidence="3 5">
    <name type="scientific">Mediterraneibacter gnavus</name>
    <name type="common">Ruminococcus gnavus</name>
    <dbReference type="NCBI Taxonomy" id="33038"/>
    <lineage>
        <taxon>Bacteria</taxon>
        <taxon>Bacillati</taxon>
        <taxon>Bacillota</taxon>
        <taxon>Clostridia</taxon>
        <taxon>Lachnospirales</taxon>
        <taxon>Lachnospiraceae</taxon>
        <taxon>Mediterraneibacter</taxon>
    </lineage>
</organism>
<dbReference type="Pfam" id="PF00534">
    <property type="entry name" value="Glycos_transf_1"/>
    <property type="match status" value="1"/>
</dbReference>
<feature type="domain" description="Glycosyl transferase family 1" evidence="1">
    <location>
        <begin position="212"/>
        <end position="373"/>
    </location>
</feature>
<dbReference type="PANTHER" id="PTHR45947">
    <property type="entry name" value="SULFOQUINOVOSYL TRANSFERASE SQD2"/>
    <property type="match status" value="1"/>
</dbReference>
<evidence type="ECO:0000259" key="2">
    <source>
        <dbReference type="Pfam" id="PF13439"/>
    </source>
</evidence>
<accession>A0A2N5NG77</accession>
<protein>
    <submittedName>
        <fullName evidence="3">Glycosyl transferase family 1</fullName>
    </submittedName>
</protein>
<dbReference type="InterPro" id="IPR050194">
    <property type="entry name" value="Glycosyltransferase_grp1"/>
</dbReference>
<keyword evidence="3" id="KW-0808">Transferase</keyword>
<evidence type="ECO:0000313" key="6">
    <source>
        <dbReference type="Proteomes" id="UP000234891"/>
    </source>
</evidence>
<dbReference type="RefSeq" id="WP_101871596.1">
    <property type="nucleotide sequence ID" value="NZ_NIHM01000016.1"/>
</dbReference>
<dbReference type="InterPro" id="IPR028098">
    <property type="entry name" value="Glyco_trans_4-like_N"/>
</dbReference>
<dbReference type="AlphaFoldDB" id="A0A2N5NG77"/>
<dbReference type="Gene3D" id="3.40.50.2000">
    <property type="entry name" value="Glycogen Phosphorylase B"/>
    <property type="match status" value="2"/>
</dbReference>
<dbReference type="SUPFAM" id="SSF53756">
    <property type="entry name" value="UDP-Glycosyltransferase/glycogen phosphorylase"/>
    <property type="match status" value="1"/>
</dbReference>
<reference evidence="5 6" key="1">
    <citation type="journal article" date="2017" name="Genome Med.">
        <title>A novel Ruminococcus gnavus clade enriched in inflammatory bowel disease patients.</title>
        <authorList>
            <person name="Hall A.B."/>
            <person name="Yassour M."/>
            <person name="Sauk J."/>
            <person name="Garner A."/>
            <person name="Jiang X."/>
            <person name="Arthur T."/>
            <person name="Lagoudas G.K."/>
            <person name="Vatanen T."/>
            <person name="Fornelos N."/>
            <person name="Wilson R."/>
            <person name="Bertha M."/>
            <person name="Cohen M."/>
            <person name="Garber J."/>
            <person name="Khalili H."/>
            <person name="Gevers D."/>
            <person name="Ananthakrishnan A.N."/>
            <person name="Kugathasan S."/>
            <person name="Lander E.S."/>
            <person name="Blainey P."/>
            <person name="Vlamakis H."/>
            <person name="Xavier R.J."/>
            <person name="Huttenhower C."/>
        </authorList>
    </citation>
    <scope>NUCLEOTIDE SEQUENCE [LARGE SCALE GENOMIC DNA]</scope>
    <source>
        <strain evidence="3 5">RJX1118</strain>
        <strain evidence="4 6">RJX1124</strain>
    </source>
</reference>
<name>A0A2N5NG77_MEDGN</name>
<dbReference type="Proteomes" id="UP000234849">
    <property type="component" value="Unassembled WGS sequence"/>
</dbReference>
<dbReference type="Pfam" id="PF13439">
    <property type="entry name" value="Glyco_transf_4"/>
    <property type="match status" value="1"/>
</dbReference>
<dbReference type="Proteomes" id="UP000234891">
    <property type="component" value="Unassembled WGS sequence"/>
</dbReference>
<dbReference type="EMBL" id="NIHM01000016">
    <property type="protein sequence ID" value="PLT53778.1"/>
    <property type="molecule type" value="Genomic_DNA"/>
</dbReference>
<gene>
    <name evidence="3" type="ORF">CDL18_11260</name>
    <name evidence="4" type="ORF">CDL26_16025</name>
</gene>
<evidence type="ECO:0000313" key="4">
    <source>
        <dbReference type="EMBL" id="PLT68490.1"/>
    </source>
</evidence>
<dbReference type="EMBL" id="NIHS01000056">
    <property type="protein sequence ID" value="PLT68490.1"/>
    <property type="molecule type" value="Genomic_DNA"/>
</dbReference>
<feature type="domain" description="Glycosyltransferase subfamily 4-like N-terminal" evidence="2">
    <location>
        <begin position="14"/>
        <end position="198"/>
    </location>
</feature>
<proteinExistence type="predicted"/>
<evidence type="ECO:0000313" key="3">
    <source>
        <dbReference type="EMBL" id="PLT53778.1"/>
    </source>
</evidence>
<dbReference type="GO" id="GO:0016757">
    <property type="term" value="F:glycosyltransferase activity"/>
    <property type="evidence" value="ECO:0007669"/>
    <property type="project" value="InterPro"/>
</dbReference>
<comment type="caution">
    <text evidence="3">The sequence shown here is derived from an EMBL/GenBank/DDBJ whole genome shotgun (WGS) entry which is preliminary data.</text>
</comment>
<dbReference type="InterPro" id="IPR001296">
    <property type="entry name" value="Glyco_trans_1"/>
</dbReference>